<evidence type="ECO:0000259" key="8">
    <source>
        <dbReference type="Pfam" id="PF07715"/>
    </source>
</evidence>
<sequence>MKLYFFTYVCVALPLMGWAQQKRTIEGTVLSRNGAKPIEHVTLQALPSKIRVETNEQGRFRMDVSASDTALHVKHIGYAPKQMALSASSVLHILLDRDVNELQEVTVSTGYERIPLERATGSFQQVDSTLFNRAVGTDIISRLKDVTAGTYFADRFSNLSMNEGGRPSSDLTIRGISTLQAGVRGPLIVLDDFPYEGDISNINPNDIESITLLRDAAASSIWGARAGNGVIVITTKRGRDNKPIQFTFNSNVNITEKPNLMADHVISSADFIELERYLFDRGFYNSQERSASKPSLSPVVELLIKHRDGSLETDALQAELDALRGKDVRRDFMDYMYRKAINQQHAFSATGGGRNYNFNFSLGYDKNLQSMISNQYDRLTLRANQQFRFSKKLELATSILYTLSNAYAPGSTGAFTYGSARLGSRDLPPYTSLADEQGNPLYFARDVRQSYIDTAGNGKLLDWNFSPLAEARMDGRKSTDNDLLANFTLRYQLITPLSLELKYQYQRNMGSREELADLDRYFTRDLINRYTQINGNQVLYPVPMGAILNKEDMLVNAHQARAQVNFNHSWQDAHQLVALAGTEIRQTASASHSHRIYGFDDDLLTYTSNMDFVSRFPIYGNLSGPTTIPNPLSFSETMNRFVSVYANASYTYRGRYTLSGSARRDASNLFGVATNQKWTPLWSLGMAWNVMEEAFMRVDWLDKLKLRATYGYSGNIGSGVSAYTTLSYLPNSSSFNLNLLNAYISSPPNPTLRWEKVSTLNLGLDFAVLNNRLNGSIDYYRKSTSDLFGPFTLEPTTGVATLTMNVASTTTKGIDLQLNSTNTKGLIGWTSNLLFSHNQNRVDEYFMRRSSSNSYISTGLIAVPGYDAFPVFSYRWGGLDGETGDPLGYWNGELSKDYANIVRNTPLEEMEYHGSSRPRYFGSIRNNFQYKQWGLSFNIAYFFDYFFRRTGLNYNSLLNTGSGHGDYAARWQQPGDENKTDVPSFQYPNNTNRNSFYLGSATLIEKGDHIRLQDIRLDYTVQPRFLQGTVKQLKAFVYASNLGVLWRANKRGLDPQVNGFIPQPKSLAFGLNLSL</sequence>
<evidence type="ECO:0000256" key="4">
    <source>
        <dbReference type="ARBA" id="ARBA00022692"/>
    </source>
</evidence>
<dbReference type="GO" id="GO:0009279">
    <property type="term" value="C:cell outer membrane"/>
    <property type="evidence" value="ECO:0007669"/>
    <property type="project" value="UniProtKB-SubCell"/>
</dbReference>
<evidence type="ECO:0000256" key="7">
    <source>
        <dbReference type="PROSITE-ProRule" id="PRU01360"/>
    </source>
</evidence>
<dbReference type="EMBL" id="CP002584">
    <property type="protein sequence ID" value="ADZ81424.1"/>
    <property type="molecule type" value="Genomic_DNA"/>
</dbReference>
<comment type="similarity">
    <text evidence="7">Belongs to the TonB-dependent receptor family.</text>
</comment>
<proteinExistence type="inferred from homology"/>
<feature type="domain" description="TonB-dependent receptor plug" evidence="8">
    <location>
        <begin position="118"/>
        <end position="230"/>
    </location>
</feature>
<reference evidence="9" key="1">
    <citation type="submission" date="2011-03" db="EMBL/GenBank/DDBJ databases">
        <title>Complete sequence of Sphingobacterium sp. 21.</title>
        <authorList>
            <consortium name="US DOE Joint Genome Institute"/>
            <person name="Lucas S."/>
            <person name="Copeland A."/>
            <person name="Lapidus A."/>
            <person name="Cheng J.-F."/>
            <person name="Goodwin L."/>
            <person name="Pitluck S."/>
            <person name="Davenport K."/>
            <person name="Detter J.C."/>
            <person name="Han C."/>
            <person name="Tapia R."/>
            <person name="Land M."/>
            <person name="Hauser L."/>
            <person name="Kyrpides N."/>
            <person name="Ivanova N."/>
            <person name="Ovchinnikova G."/>
            <person name="Pagani I."/>
            <person name="Siebers A.K."/>
            <person name="Allgaier M."/>
            <person name="Thelen M.P."/>
            <person name="Hugenholtz P."/>
            <person name="Woyke T."/>
        </authorList>
    </citation>
    <scope>NUCLEOTIDE SEQUENCE</scope>
    <source>
        <strain evidence="9">21</strain>
    </source>
</reference>
<dbReference type="InterPro" id="IPR037066">
    <property type="entry name" value="Plug_dom_sf"/>
</dbReference>
<evidence type="ECO:0000256" key="6">
    <source>
        <dbReference type="ARBA" id="ARBA00023237"/>
    </source>
</evidence>
<gene>
    <name evidence="9" type="ordered locus">Sph21_4917</name>
</gene>
<dbReference type="Gene3D" id="2.40.170.20">
    <property type="entry name" value="TonB-dependent receptor, beta-barrel domain"/>
    <property type="match status" value="1"/>
</dbReference>
<dbReference type="InterPro" id="IPR023996">
    <property type="entry name" value="TonB-dep_OMP_SusC/RagA"/>
</dbReference>
<keyword evidence="4 7" id="KW-0812">Transmembrane</keyword>
<dbReference type="AlphaFoldDB" id="F4C8V5"/>
<dbReference type="InterPro" id="IPR039426">
    <property type="entry name" value="TonB-dep_rcpt-like"/>
</dbReference>
<organism evidence="9">
    <name type="scientific">Sphingobacterium sp. (strain 21)</name>
    <dbReference type="NCBI Taxonomy" id="743722"/>
    <lineage>
        <taxon>Bacteria</taxon>
        <taxon>Pseudomonadati</taxon>
        <taxon>Bacteroidota</taxon>
        <taxon>Sphingobacteriia</taxon>
        <taxon>Sphingobacteriales</taxon>
        <taxon>Sphingobacteriaceae</taxon>
        <taxon>Sphingobacterium</taxon>
    </lineage>
</organism>
<dbReference type="Pfam" id="PF07715">
    <property type="entry name" value="Plug"/>
    <property type="match status" value="1"/>
</dbReference>
<evidence type="ECO:0000256" key="2">
    <source>
        <dbReference type="ARBA" id="ARBA00022448"/>
    </source>
</evidence>
<dbReference type="Gene3D" id="2.170.130.10">
    <property type="entry name" value="TonB-dependent receptor, plug domain"/>
    <property type="match status" value="1"/>
</dbReference>
<evidence type="ECO:0000313" key="9">
    <source>
        <dbReference type="EMBL" id="ADZ81424.1"/>
    </source>
</evidence>
<evidence type="ECO:0000256" key="3">
    <source>
        <dbReference type="ARBA" id="ARBA00022452"/>
    </source>
</evidence>
<evidence type="ECO:0000256" key="1">
    <source>
        <dbReference type="ARBA" id="ARBA00004571"/>
    </source>
</evidence>
<name>F4C8V5_SPHS2</name>
<dbReference type="InterPro" id="IPR023997">
    <property type="entry name" value="TonB-dep_OMP_SusC/RagA_CS"/>
</dbReference>
<dbReference type="PROSITE" id="PS52016">
    <property type="entry name" value="TONB_DEPENDENT_REC_3"/>
    <property type="match status" value="1"/>
</dbReference>
<dbReference type="InterPro" id="IPR036942">
    <property type="entry name" value="Beta-barrel_TonB_sf"/>
</dbReference>
<keyword evidence="2 7" id="KW-0813">Transport</keyword>
<dbReference type="NCBIfam" id="TIGR04057">
    <property type="entry name" value="SusC_RagA_signa"/>
    <property type="match status" value="1"/>
</dbReference>
<dbReference type="Gene3D" id="2.60.40.1120">
    <property type="entry name" value="Carboxypeptidase-like, regulatory domain"/>
    <property type="match status" value="1"/>
</dbReference>
<keyword evidence="6 7" id="KW-0998">Cell outer membrane</keyword>
<comment type="subcellular location">
    <subcellularLocation>
        <location evidence="1 7">Cell outer membrane</location>
        <topology evidence="1 7">Multi-pass membrane protein</topology>
    </subcellularLocation>
</comment>
<dbReference type="Pfam" id="PF13715">
    <property type="entry name" value="CarbopepD_reg_2"/>
    <property type="match status" value="1"/>
</dbReference>
<dbReference type="InterPro" id="IPR008969">
    <property type="entry name" value="CarboxyPept-like_regulatory"/>
</dbReference>
<dbReference type="HOGENOM" id="CLU_004317_0_1_10"/>
<dbReference type="eggNOG" id="COG4206">
    <property type="taxonomic scope" value="Bacteria"/>
</dbReference>
<dbReference type="OrthoDB" id="9768177at2"/>
<dbReference type="STRING" id="743722.Sph21_4917"/>
<dbReference type="SUPFAM" id="SSF49464">
    <property type="entry name" value="Carboxypeptidase regulatory domain-like"/>
    <property type="match status" value="1"/>
</dbReference>
<dbReference type="eggNOG" id="COG1629">
    <property type="taxonomic scope" value="Bacteria"/>
</dbReference>
<keyword evidence="5 7" id="KW-0472">Membrane</keyword>
<keyword evidence="9" id="KW-0675">Receptor</keyword>
<keyword evidence="3 7" id="KW-1134">Transmembrane beta strand</keyword>
<dbReference type="NCBIfam" id="TIGR04056">
    <property type="entry name" value="OMP_RagA_SusC"/>
    <property type="match status" value="1"/>
</dbReference>
<dbReference type="KEGG" id="shg:Sph21_4917"/>
<dbReference type="PATRIC" id="fig|743722.3.peg.5217"/>
<dbReference type="InterPro" id="IPR012910">
    <property type="entry name" value="Plug_dom"/>
</dbReference>
<dbReference type="SUPFAM" id="SSF56935">
    <property type="entry name" value="Porins"/>
    <property type="match status" value="1"/>
</dbReference>
<protein>
    <submittedName>
        <fullName evidence="9">TonB-dependent receptor</fullName>
    </submittedName>
</protein>
<accession>F4C8V5</accession>
<evidence type="ECO:0000256" key="5">
    <source>
        <dbReference type="ARBA" id="ARBA00023136"/>
    </source>
</evidence>